<organism evidence="1 2">
    <name type="scientific">Colocasia esculenta</name>
    <name type="common">Wild taro</name>
    <name type="synonym">Arum esculentum</name>
    <dbReference type="NCBI Taxonomy" id="4460"/>
    <lineage>
        <taxon>Eukaryota</taxon>
        <taxon>Viridiplantae</taxon>
        <taxon>Streptophyta</taxon>
        <taxon>Embryophyta</taxon>
        <taxon>Tracheophyta</taxon>
        <taxon>Spermatophyta</taxon>
        <taxon>Magnoliopsida</taxon>
        <taxon>Liliopsida</taxon>
        <taxon>Araceae</taxon>
        <taxon>Aroideae</taxon>
        <taxon>Colocasieae</taxon>
        <taxon>Colocasia</taxon>
    </lineage>
</organism>
<gene>
    <name evidence="1" type="ORF">Taro_023283</name>
</gene>
<dbReference type="Proteomes" id="UP000652761">
    <property type="component" value="Unassembled WGS sequence"/>
</dbReference>
<evidence type="ECO:0000313" key="1">
    <source>
        <dbReference type="EMBL" id="MQL90684.1"/>
    </source>
</evidence>
<dbReference type="EMBL" id="NMUH01001265">
    <property type="protein sequence ID" value="MQL90684.1"/>
    <property type="molecule type" value="Genomic_DNA"/>
</dbReference>
<keyword evidence="2" id="KW-1185">Reference proteome</keyword>
<accession>A0A843VAX6</accession>
<proteinExistence type="predicted"/>
<comment type="caution">
    <text evidence="1">The sequence shown here is derived from an EMBL/GenBank/DDBJ whole genome shotgun (WGS) entry which is preliminary data.</text>
</comment>
<sequence>MDLQLCVQMLKAKQSQNKRKRSQKVVNHVTCRQNTMLLSTDLTDMVQMLKAKLSQNKRKRSQKVVNHVTYRQTTMLLSTDLTDMVSQKSSKLRLQPSVNKCPSTVDRCH</sequence>
<evidence type="ECO:0000313" key="2">
    <source>
        <dbReference type="Proteomes" id="UP000652761"/>
    </source>
</evidence>
<dbReference type="AlphaFoldDB" id="A0A843VAX6"/>
<reference evidence="1" key="1">
    <citation type="submission" date="2017-07" db="EMBL/GenBank/DDBJ databases">
        <title>Taro Niue Genome Assembly and Annotation.</title>
        <authorList>
            <person name="Atibalentja N."/>
            <person name="Keating K."/>
            <person name="Fields C.J."/>
        </authorList>
    </citation>
    <scope>NUCLEOTIDE SEQUENCE</scope>
    <source>
        <strain evidence="1">Niue_2</strain>
        <tissue evidence="1">Leaf</tissue>
    </source>
</reference>
<name>A0A843VAX6_COLES</name>
<protein>
    <submittedName>
        <fullName evidence="1">Uncharacterized protein</fullName>
    </submittedName>
</protein>